<keyword evidence="1" id="KW-0812">Transmembrane</keyword>
<dbReference type="Proteomes" id="UP000250088">
    <property type="component" value="Chromosome"/>
</dbReference>
<dbReference type="GeneID" id="32895251"/>
<feature type="transmembrane region" description="Helical" evidence="1">
    <location>
        <begin position="12"/>
        <end position="32"/>
    </location>
</feature>
<evidence type="ECO:0000256" key="1">
    <source>
        <dbReference type="SAM" id="Phobius"/>
    </source>
</evidence>
<dbReference type="RefSeq" id="WP_086889133.1">
    <property type="nucleotide sequence ID" value="NZ_CP019893.1"/>
</dbReference>
<evidence type="ECO:0000313" key="2">
    <source>
        <dbReference type="EMBL" id="ARS90765.1"/>
    </source>
</evidence>
<keyword evidence="1" id="KW-1133">Transmembrane helix</keyword>
<dbReference type="EMBL" id="CP019893">
    <property type="protein sequence ID" value="ARS90765.1"/>
    <property type="molecule type" value="Genomic_DNA"/>
</dbReference>
<name>A0A2Z2HX54_9EURY</name>
<organism evidence="2 3">
    <name type="scientific">Natrarchaeobaculum aegyptiacum</name>
    <dbReference type="NCBI Taxonomy" id="745377"/>
    <lineage>
        <taxon>Archaea</taxon>
        <taxon>Methanobacteriati</taxon>
        <taxon>Methanobacteriota</taxon>
        <taxon>Stenosarchaea group</taxon>
        <taxon>Halobacteria</taxon>
        <taxon>Halobacteriales</taxon>
        <taxon>Natrialbaceae</taxon>
        <taxon>Natrarchaeobaculum</taxon>
    </lineage>
</organism>
<reference evidence="3" key="1">
    <citation type="submission" date="2017-02" db="EMBL/GenBank/DDBJ databases">
        <title>Natronthermophilus aegyptiacus gen. nov.,sp. nov., an aerobic, extremely halophilic alkalithermophilic archaeon isolated from the athalassohaline Wadi An Natrun, Egypt.</title>
        <authorList>
            <person name="Zhao B."/>
        </authorList>
    </citation>
    <scope>NUCLEOTIDE SEQUENCE [LARGE SCALE GENOMIC DNA]</scope>
    <source>
        <strain evidence="3">JW/NM-HA 15</strain>
    </source>
</reference>
<dbReference type="KEGG" id="naj:B1756_14215"/>
<keyword evidence="3" id="KW-1185">Reference proteome</keyword>
<accession>A0A2Z2HX54</accession>
<dbReference type="OrthoDB" id="195327at2157"/>
<dbReference type="AlphaFoldDB" id="A0A2Z2HX54"/>
<keyword evidence="1" id="KW-0472">Membrane</keyword>
<sequence length="81" mass="8849">MELSPEEYGAYWRGSAYVAAGFLFVLLTYRFLITHLLQFGNPGALAIGFFLLAAVVFIGTFVAMLGIARVVRTAVDAEMRG</sequence>
<protein>
    <submittedName>
        <fullName evidence="2">Uncharacterized protein</fullName>
    </submittedName>
</protein>
<evidence type="ECO:0000313" key="3">
    <source>
        <dbReference type="Proteomes" id="UP000250088"/>
    </source>
</evidence>
<gene>
    <name evidence="2" type="ORF">B1756_14215</name>
</gene>
<proteinExistence type="predicted"/>
<feature type="transmembrane region" description="Helical" evidence="1">
    <location>
        <begin position="44"/>
        <end position="71"/>
    </location>
</feature>